<dbReference type="SUPFAM" id="SSF51735">
    <property type="entry name" value="NAD(P)-binding Rossmann-fold domains"/>
    <property type="match status" value="1"/>
</dbReference>
<dbReference type="Proteomes" id="UP000029665">
    <property type="component" value="Unassembled WGS sequence"/>
</dbReference>
<dbReference type="CDD" id="cd05325">
    <property type="entry name" value="carb_red_sniffer_like_SDR_c"/>
    <property type="match status" value="1"/>
</dbReference>
<dbReference type="PANTHER" id="PTHR43544">
    <property type="entry name" value="SHORT-CHAIN DEHYDROGENASE/REDUCTASE"/>
    <property type="match status" value="1"/>
</dbReference>
<proteinExistence type="inferred from homology"/>
<evidence type="ECO:0000313" key="4">
    <source>
        <dbReference type="EMBL" id="CDO69105.1"/>
    </source>
</evidence>
<protein>
    <recommendedName>
        <fullName evidence="6">NAD(P)-binding protein</fullName>
    </recommendedName>
</protein>
<dbReference type="PROSITE" id="PS00061">
    <property type="entry name" value="ADH_SHORT"/>
    <property type="match status" value="1"/>
</dbReference>
<dbReference type="HOGENOM" id="CLU_010194_9_1_1"/>
<evidence type="ECO:0008006" key="6">
    <source>
        <dbReference type="Google" id="ProtNLM"/>
    </source>
</evidence>
<evidence type="ECO:0000256" key="2">
    <source>
        <dbReference type="ARBA" id="ARBA00022857"/>
    </source>
</evidence>
<dbReference type="OMA" id="SYAMCKA"/>
<dbReference type="GO" id="GO:0016491">
    <property type="term" value="F:oxidoreductase activity"/>
    <property type="evidence" value="ECO:0007669"/>
    <property type="project" value="UniProtKB-KW"/>
</dbReference>
<comment type="similarity">
    <text evidence="1">Belongs to the short-chain dehydrogenases/reductases (SDR) family.</text>
</comment>
<sequence length="260" mass="27525">MPATARTTAWLVNGTSRGIGLEIVKQLVASPDNLVIATCRNPEKATVLSDLKATAKGTLHIVQIDVSDFTAIRAAGPQLESILGDVGLDYLINCAVVVRGISRTANSSDHPTSVLAQLHQDTAFTMDPEDLLHSMRTNALGAAVLAQVVLPFLEKGRKKVILNISSTGGSLHHAVRVGPKYTSYAMCKAALNMLTLKQSVARPDFIVMSLCPGRVKTDLGGPQATLEPAESVAGILKVVTAATKEHSGKFLSYDGSEVAW</sequence>
<dbReference type="PRINTS" id="PR00081">
    <property type="entry name" value="GDHRDH"/>
</dbReference>
<keyword evidence="2" id="KW-0521">NADP</keyword>
<evidence type="ECO:0000256" key="1">
    <source>
        <dbReference type="ARBA" id="ARBA00006484"/>
    </source>
</evidence>
<accession>A0A060S451</accession>
<keyword evidence="3" id="KW-0560">Oxidoreductase</keyword>
<dbReference type="EMBL" id="CCBP010000034">
    <property type="protein sequence ID" value="CDO69105.1"/>
    <property type="molecule type" value="Genomic_DNA"/>
</dbReference>
<dbReference type="OrthoDB" id="9876299at2759"/>
<gene>
    <name evidence="4" type="ORF">BN946_scf185042.g7</name>
</gene>
<reference evidence="4" key="1">
    <citation type="submission" date="2014-01" db="EMBL/GenBank/DDBJ databases">
        <title>The genome of the white-rot fungus Pycnoporus cinnabarinus: a basidiomycete model with a versatile arsenal for lignocellulosic biomass breakdown.</title>
        <authorList>
            <person name="Levasseur A."/>
            <person name="Lomascolo A."/>
            <person name="Ruiz-Duenas F.J."/>
            <person name="Uzan E."/>
            <person name="Piumi F."/>
            <person name="Kues U."/>
            <person name="Ram A.F.J."/>
            <person name="Murat C."/>
            <person name="Haon M."/>
            <person name="Benoit I."/>
            <person name="Arfi Y."/>
            <person name="Chevret D."/>
            <person name="Drula E."/>
            <person name="Kwon M.J."/>
            <person name="Gouret P."/>
            <person name="Lesage-Meessen L."/>
            <person name="Lombard V."/>
            <person name="Mariette J."/>
            <person name="Noirot C."/>
            <person name="Park J."/>
            <person name="Patyshakuliyeva A."/>
            <person name="Wieneger R.A.B."/>
            <person name="Wosten H.A.B."/>
            <person name="Martin F."/>
            <person name="Coutinho P.M."/>
            <person name="de Vries R."/>
            <person name="Martinez A.T."/>
            <person name="Klopp C."/>
            <person name="Pontarotti P."/>
            <person name="Henrissat B."/>
            <person name="Record E."/>
        </authorList>
    </citation>
    <scope>NUCLEOTIDE SEQUENCE [LARGE SCALE GENOMIC DNA]</scope>
    <source>
        <strain evidence="4">BRFM137</strain>
    </source>
</reference>
<dbReference type="InterPro" id="IPR020904">
    <property type="entry name" value="Sc_DH/Rdtase_CS"/>
</dbReference>
<dbReference type="AlphaFoldDB" id="A0A060S451"/>
<dbReference type="InterPro" id="IPR002347">
    <property type="entry name" value="SDR_fam"/>
</dbReference>
<comment type="caution">
    <text evidence="4">The sequence shown here is derived from an EMBL/GenBank/DDBJ whole genome shotgun (WGS) entry which is preliminary data.</text>
</comment>
<dbReference type="InterPro" id="IPR051468">
    <property type="entry name" value="Fungal_SecMetab_SDRs"/>
</dbReference>
<dbReference type="PANTHER" id="PTHR43544:SF7">
    <property type="entry name" value="NADB-LER2"/>
    <property type="match status" value="1"/>
</dbReference>
<dbReference type="Gene3D" id="3.40.50.720">
    <property type="entry name" value="NAD(P)-binding Rossmann-like Domain"/>
    <property type="match status" value="1"/>
</dbReference>
<name>A0A060S451_PYCCI</name>
<dbReference type="GO" id="GO:0005737">
    <property type="term" value="C:cytoplasm"/>
    <property type="evidence" value="ECO:0007669"/>
    <property type="project" value="TreeGrafter"/>
</dbReference>
<dbReference type="Pfam" id="PF00106">
    <property type="entry name" value="adh_short"/>
    <property type="match status" value="1"/>
</dbReference>
<keyword evidence="5" id="KW-1185">Reference proteome</keyword>
<organism evidence="4 5">
    <name type="scientific">Pycnoporus cinnabarinus</name>
    <name type="common">Cinnabar-red polypore</name>
    <name type="synonym">Trametes cinnabarina</name>
    <dbReference type="NCBI Taxonomy" id="5643"/>
    <lineage>
        <taxon>Eukaryota</taxon>
        <taxon>Fungi</taxon>
        <taxon>Dikarya</taxon>
        <taxon>Basidiomycota</taxon>
        <taxon>Agaricomycotina</taxon>
        <taxon>Agaricomycetes</taxon>
        <taxon>Polyporales</taxon>
        <taxon>Polyporaceae</taxon>
        <taxon>Trametes</taxon>
    </lineage>
</organism>
<evidence type="ECO:0000256" key="3">
    <source>
        <dbReference type="ARBA" id="ARBA00023002"/>
    </source>
</evidence>
<dbReference type="InterPro" id="IPR036291">
    <property type="entry name" value="NAD(P)-bd_dom_sf"/>
</dbReference>
<evidence type="ECO:0000313" key="5">
    <source>
        <dbReference type="Proteomes" id="UP000029665"/>
    </source>
</evidence>